<evidence type="ECO:0000313" key="2">
    <source>
        <dbReference type="Proteomes" id="UP001202328"/>
    </source>
</evidence>
<dbReference type="EMBL" id="JAJJMB010001204">
    <property type="protein sequence ID" value="KAI3957842.1"/>
    <property type="molecule type" value="Genomic_DNA"/>
</dbReference>
<keyword evidence="2" id="KW-1185">Reference proteome</keyword>
<dbReference type="AlphaFoldDB" id="A0AAD4THK4"/>
<sequence length="85" mass="9409">MTLIIVKIEQIIKIESIVGLGTKSFGDVFAKHKNVKNSQGRVVFHTQSKDVYINLFMQSKAGIAIVDRDVGNQNYENTAVISVTV</sequence>
<protein>
    <submittedName>
        <fullName evidence="1">Uncharacterized protein</fullName>
    </submittedName>
</protein>
<organism evidence="1 2">
    <name type="scientific">Papaver atlanticum</name>
    <dbReference type="NCBI Taxonomy" id="357466"/>
    <lineage>
        <taxon>Eukaryota</taxon>
        <taxon>Viridiplantae</taxon>
        <taxon>Streptophyta</taxon>
        <taxon>Embryophyta</taxon>
        <taxon>Tracheophyta</taxon>
        <taxon>Spermatophyta</taxon>
        <taxon>Magnoliopsida</taxon>
        <taxon>Ranunculales</taxon>
        <taxon>Papaveraceae</taxon>
        <taxon>Papaveroideae</taxon>
        <taxon>Papaver</taxon>
    </lineage>
</organism>
<comment type="caution">
    <text evidence="1">The sequence shown here is derived from an EMBL/GenBank/DDBJ whole genome shotgun (WGS) entry which is preliminary data.</text>
</comment>
<name>A0AAD4THK4_9MAGN</name>
<proteinExistence type="predicted"/>
<reference evidence="1" key="1">
    <citation type="submission" date="2022-04" db="EMBL/GenBank/DDBJ databases">
        <title>A functionally conserved STORR gene fusion in Papaver species that diverged 16.8 million years ago.</title>
        <authorList>
            <person name="Catania T."/>
        </authorList>
    </citation>
    <scope>NUCLEOTIDE SEQUENCE</scope>
    <source>
        <strain evidence="1">S-188037</strain>
    </source>
</reference>
<gene>
    <name evidence="1" type="ORF">MKW98_008316</name>
</gene>
<dbReference type="Proteomes" id="UP001202328">
    <property type="component" value="Unassembled WGS sequence"/>
</dbReference>
<accession>A0AAD4THK4</accession>
<evidence type="ECO:0000313" key="1">
    <source>
        <dbReference type="EMBL" id="KAI3957842.1"/>
    </source>
</evidence>